<name>A0ABS4EHW9_9HYPH</name>
<dbReference type="InterPro" id="IPR001613">
    <property type="entry name" value="Flavin_amine_oxidase"/>
</dbReference>
<accession>A0ABS4EHW9</accession>
<evidence type="ECO:0000256" key="2">
    <source>
        <dbReference type="ARBA" id="ARBA00005995"/>
    </source>
</evidence>
<comment type="cofactor">
    <cofactor evidence="1">
        <name>FAD</name>
        <dbReference type="ChEBI" id="CHEBI:57692"/>
    </cofactor>
</comment>
<dbReference type="PANTHER" id="PTHR43563:SF1">
    <property type="entry name" value="AMINE OXIDASE [FLAVIN-CONTAINING] B"/>
    <property type="match status" value="1"/>
</dbReference>
<feature type="domain" description="Amine oxidase" evidence="4">
    <location>
        <begin position="47"/>
        <end position="452"/>
    </location>
</feature>
<dbReference type="RefSeq" id="WP_234937122.1">
    <property type="nucleotide sequence ID" value="NZ_JAGGJV010000001.1"/>
</dbReference>
<evidence type="ECO:0000256" key="1">
    <source>
        <dbReference type="ARBA" id="ARBA00001974"/>
    </source>
</evidence>
<dbReference type="EMBL" id="JAGGJV010000001">
    <property type="protein sequence ID" value="MBP1857538.1"/>
    <property type="molecule type" value="Genomic_DNA"/>
</dbReference>
<dbReference type="PRINTS" id="PR00757">
    <property type="entry name" value="AMINEOXDASEF"/>
</dbReference>
<dbReference type="EC" id="1.4.3.4" evidence="5"/>
<comment type="similarity">
    <text evidence="2">Belongs to the flavin monoamine oxidase family.</text>
</comment>
<protein>
    <submittedName>
        <fullName evidence="5">Monoamine oxidase</fullName>
        <ecNumber evidence="5">1.4.3.4</ecNumber>
    </submittedName>
</protein>
<dbReference type="SUPFAM" id="SSF51905">
    <property type="entry name" value="FAD/NAD(P)-binding domain"/>
    <property type="match status" value="1"/>
</dbReference>
<dbReference type="SUPFAM" id="SSF54373">
    <property type="entry name" value="FAD-linked reductases, C-terminal domain"/>
    <property type="match status" value="1"/>
</dbReference>
<evidence type="ECO:0000259" key="4">
    <source>
        <dbReference type="Pfam" id="PF01593"/>
    </source>
</evidence>
<evidence type="ECO:0000313" key="6">
    <source>
        <dbReference type="Proteomes" id="UP000823786"/>
    </source>
</evidence>
<dbReference type="InterPro" id="IPR036188">
    <property type="entry name" value="FAD/NAD-bd_sf"/>
</dbReference>
<organism evidence="5 6">
    <name type="scientific">Rhizobium herbae</name>
    <dbReference type="NCBI Taxonomy" id="508661"/>
    <lineage>
        <taxon>Bacteria</taxon>
        <taxon>Pseudomonadati</taxon>
        <taxon>Pseudomonadota</taxon>
        <taxon>Alphaproteobacteria</taxon>
        <taxon>Hyphomicrobiales</taxon>
        <taxon>Rhizobiaceae</taxon>
        <taxon>Rhizobium/Agrobacterium group</taxon>
        <taxon>Rhizobium</taxon>
    </lineage>
</organism>
<keyword evidence="3 5" id="KW-0560">Oxidoreductase</keyword>
<evidence type="ECO:0000256" key="3">
    <source>
        <dbReference type="ARBA" id="ARBA00023002"/>
    </source>
</evidence>
<evidence type="ECO:0000313" key="5">
    <source>
        <dbReference type="EMBL" id="MBP1857538.1"/>
    </source>
</evidence>
<keyword evidence="6" id="KW-1185">Reference proteome</keyword>
<dbReference type="InterPro" id="IPR002937">
    <property type="entry name" value="Amino_oxidase"/>
</dbReference>
<dbReference type="GO" id="GO:0097621">
    <property type="term" value="F:monoamine oxidase activity"/>
    <property type="evidence" value="ECO:0007669"/>
    <property type="project" value="UniProtKB-EC"/>
</dbReference>
<dbReference type="InterPro" id="IPR050703">
    <property type="entry name" value="Flavin_MAO"/>
</dbReference>
<dbReference type="Proteomes" id="UP000823786">
    <property type="component" value="Unassembled WGS sequence"/>
</dbReference>
<comment type="caution">
    <text evidence="5">The sequence shown here is derived from an EMBL/GenBank/DDBJ whole genome shotgun (WGS) entry which is preliminary data.</text>
</comment>
<sequence length="470" mass="50273">MTVVRGLKGRKVMANMKSVEDAEANRAAAEMPSSQYHADVIVVGAGFTGLSAADVLVSAGLEVIVLEARDRVGGRVEPAAFPDDVRVDMGGQFICEEMPEVMALTRRFGFPLMETPMEGAFLVQPDTALSEAGYRFAESGRIRARANRIDPRNPDIAGLTAEAWLARQSDAPAAKAGYQAMVEGLWCRPINEMPLWYLIDTDRRTTSNGNELQYSVEGTMHAVADVLAVTLGPRLRLDTPVTHIARTNGVVVVTTGNDGVFTARQVIVAVPPVMASRITHEPDLPAPLIDAFGVWKSGAVIKVLVRYERPFWRDHGLSGMVMWRDVLGLFACDVSSERAAALVVFAGGSLAAEWSGKGAEFIQSEIVRRLAAAFGKEAHAYTDFLMRDWVDDAWSGGGYSDVIIGISAYDAETIIRAGAPPVHFAASELASSFPAYIEGAIVAGREAAARVMASLPASHQPADAASAPGS</sequence>
<reference evidence="5 6" key="1">
    <citation type="submission" date="2021-03" db="EMBL/GenBank/DDBJ databases">
        <title>Genomic Encyclopedia of Type Strains, Phase IV (KMG-IV): sequencing the most valuable type-strain genomes for metagenomic binning, comparative biology and taxonomic classification.</title>
        <authorList>
            <person name="Goeker M."/>
        </authorList>
    </citation>
    <scope>NUCLEOTIDE SEQUENCE [LARGE SCALE GENOMIC DNA]</scope>
    <source>
        <strain evidence="5 6">DSM 26427</strain>
    </source>
</reference>
<dbReference type="Pfam" id="PF01593">
    <property type="entry name" value="Amino_oxidase"/>
    <property type="match status" value="1"/>
</dbReference>
<proteinExistence type="inferred from homology"/>
<gene>
    <name evidence="5" type="ORF">J2Z75_001018</name>
</gene>
<dbReference type="PANTHER" id="PTHR43563">
    <property type="entry name" value="AMINE OXIDASE"/>
    <property type="match status" value="1"/>
</dbReference>
<dbReference type="Gene3D" id="3.50.50.60">
    <property type="entry name" value="FAD/NAD(P)-binding domain"/>
    <property type="match status" value="1"/>
</dbReference>